<dbReference type="InterPro" id="IPR050471">
    <property type="entry name" value="AB_hydrolase"/>
</dbReference>
<dbReference type="RefSeq" id="WP_179760272.1">
    <property type="nucleotide sequence ID" value="NZ_BAAAJZ010000005.1"/>
</dbReference>
<dbReference type="InterPro" id="IPR029058">
    <property type="entry name" value="AB_hydrolase_fold"/>
</dbReference>
<dbReference type="PANTHER" id="PTHR43433">
    <property type="entry name" value="HYDROLASE, ALPHA/BETA FOLD FAMILY PROTEIN"/>
    <property type="match status" value="1"/>
</dbReference>
<evidence type="ECO:0000313" key="4">
    <source>
        <dbReference type="Proteomes" id="UP000549695"/>
    </source>
</evidence>
<dbReference type="GeneID" id="98050607"/>
<dbReference type="Pfam" id="PF00561">
    <property type="entry name" value="Abhydrolase_1"/>
    <property type="match status" value="1"/>
</dbReference>
<dbReference type="PANTHER" id="PTHR43433:SF5">
    <property type="entry name" value="AB HYDROLASE-1 DOMAIN-CONTAINING PROTEIN"/>
    <property type="match status" value="1"/>
</dbReference>
<proteinExistence type="predicted"/>
<organism evidence="3 4">
    <name type="scientific">Pseudonocardia alni</name>
    <name type="common">Amycolata alni</name>
    <dbReference type="NCBI Taxonomy" id="33907"/>
    <lineage>
        <taxon>Bacteria</taxon>
        <taxon>Bacillati</taxon>
        <taxon>Actinomycetota</taxon>
        <taxon>Actinomycetes</taxon>
        <taxon>Pseudonocardiales</taxon>
        <taxon>Pseudonocardiaceae</taxon>
        <taxon>Pseudonocardia</taxon>
    </lineage>
</organism>
<reference evidence="3 4" key="1">
    <citation type="submission" date="2020-07" db="EMBL/GenBank/DDBJ databases">
        <title>Sequencing the genomes of 1000 actinobacteria strains.</title>
        <authorList>
            <person name="Klenk H.-P."/>
        </authorList>
    </citation>
    <scope>NUCLEOTIDE SEQUENCE [LARGE SCALE GENOMIC DNA]</scope>
    <source>
        <strain evidence="3 4">DSM 44749</strain>
    </source>
</reference>
<dbReference type="GO" id="GO:0003824">
    <property type="term" value="F:catalytic activity"/>
    <property type="evidence" value="ECO:0007669"/>
    <property type="project" value="UniProtKB-ARBA"/>
</dbReference>
<dbReference type="EMBL" id="JACCCZ010000001">
    <property type="protein sequence ID" value="NYG00503.1"/>
    <property type="molecule type" value="Genomic_DNA"/>
</dbReference>
<dbReference type="Proteomes" id="UP000549695">
    <property type="component" value="Unassembled WGS sequence"/>
</dbReference>
<feature type="domain" description="AB hydrolase-1" evidence="2">
    <location>
        <begin position="22"/>
        <end position="130"/>
    </location>
</feature>
<dbReference type="Gene3D" id="3.40.50.1820">
    <property type="entry name" value="alpha/beta hydrolase"/>
    <property type="match status" value="1"/>
</dbReference>
<dbReference type="InterPro" id="IPR000073">
    <property type="entry name" value="AB_hydrolase_1"/>
</dbReference>
<keyword evidence="4" id="KW-1185">Reference proteome</keyword>
<gene>
    <name evidence="3" type="ORF">HDA37_000788</name>
</gene>
<evidence type="ECO:0000313" key="3">
    <source>
        <dbReference type="EMBL" id="NYG00503.1"/>
    </source>
</evidence>
<feature type="region of interest" description="Disordered" evidence="1">
    <location>
        <begin position="267"/>
        <end position="289"/>
    </location>
</feature>
<name>A0A852VUE1_PSEA5</name>
<accession>A0A852VUE1</accession>
<sequence length="299" mass="31646">MATFGIAGATLDFDVRDTSGGPAVVALHGLTSSRRREALMRLDIASRVEGVRLLRYDARGHGRSGGTADPADYRWPALARDLLGLLDHVVPGERVHGVGPSMGAGTLLHAALADPARFASLTLMLPPTAWGTRRARSRDYERSASAVEADGVAALDAGADDADLPPAARGRPRTGPDVRADLLPAILRGAAATDLPAPEELERITVPVQVLAWTGDPGHPESTAQTLRERLPAAALSIAATPDDVVWWSRLLAARLRRWETLDPTVDGGPAGVREATGGRPRGDRVGVSPWKGRWFDSG</sequence>
<evidence type="ECO:0000256" key="1">
    <source>
        <dbReference type="SAM" id="MobiDB-lite"/>
    </source>
</evidence>
<dbReference type="AlphaFoldDB" id="A0A852VUE1"/>
<dbReference type="SUPFAM" id="SSF53474">
    <property type="entry name" value="alpha/beta-Hydrolases"/>
    <property type="match status" value="1"/>
</dbReference>
<evidence type="ECO:0000259" key="2">
    <source>
        <dbReference type="Pfam" id="PF00561"/>
    </source>
</evidence>
<comment type="caution">
    <text evidence="3">The sequence shown here is derived from an EMBL/GenBank/DDBJ whole genome shotgun (WGS) entry which is preliminary data.</text>
</comment>
<protein>
    <submittedName>
        <fullName evidence="3">Pimeloyl-ACP methyl ester carboxylesterase</fullName>
    </submittedName>
</protein>